<dbReference type="Proteomes" id="UP001497516">
    <property type="component" value="Chromosome 3"/>
</dbReference>
<feature type="region of interest" description="Disordered" evidence="1">
    <location>
        <begin position="15"/>
        <end position="35"/>
    </location>
</feature>
<protein>
    <submittedName>
        <fullName evidence="2">Uncharacterized protein</fullName>
    </submittedName>
</protein>
<evidence type="ECO:0000313" key="2">
    <source>
        <dbReference type="EMBL" id="CAL1378250.1"/>
    </source>
</evidence>
<accession>A0AAV2DY28</accession>
<evidence type="ECO:0000256" key="1">
    <source>
        <dbReference type="SAM" id="MobiDB-lite"/>
    </source>
</evidence>
<sequence length="69" mass="7642">MVSRRRLPLKWTESQRRDGDGLTEFDGQRSGEGRDMMETELGGDDACSGFGLLSVESCSCLLALGWSFH</sequence>
<gene>
    <name evidence="2" type="ORF">LTRI10_LOCUS19846</name>
</gene>
<evidence type="ECO:0000313" key="3">
    <source>
        <dbReference type="Proteomes" id="UP001497516"/>
    </source>
</evidence>
<organism evidence="2 3">
    <name type="scientific">Linum trigynum</name>
    <dbReference type="NCBI Taxonomy" id="586398"/>
    <lineage>
        <taxon>Eukaryota</taxon>
        <taxon>Viridiplantae</taxon>
        <taxon>Streptophyta</taxon>
        <taxon>Embryophyta</taxon>
        <taxon>Tracheophyta</taxon>
        <taxon>Spermatophyta</taxon>
        <taxon>Magnoliopsida</taxon>
        <taxon>eudicotyledons</taxon>
        <taxon>Gunneridae</taxon>
        <taxon>Pentapetalae</taxon>
        <taxon>rosids</taxon>
        <taxon>fabids</taxon>
        <taxon>Malpighiales</taxon>
        <taxon>Linaceae</taxon>
        <taxon>Linum</taxon>
    </lineage>
</organism>
<reference evidence="2 3" key="1">
    <citation type="submission" date="2024-04" db="EMBL/GenBank/DDBJ databases">
        <authorList>
            <person name="Fracassetti M."/>
        </authorList>
    </citation>
    <scope>NUCLEOTIDE SEQUENCE [LARGE SCALE GENOMIC DNA]</scope>
</reference>
<dbReference type="EMBL" id="OZ034816">
    <property type="protein sequence ID" value="CAL1378250.1"/>
    <property type="molecule type" value="Genomic_DNA"/>
</dbReference>
<name>A0AAV2DY28_9ROSI</name>
<keyword evidence="3" id="KW-1185">Reference proteome</keyword>
<proteinExistence type="predicted"/>
<dbReference type="AlphaFoldDB" id="A0AAV2DY28"/>